<accession>A0ABU5I0A7</accession>
<dbReference type="SUPFAM" id="SSF89796">
    <property type="entry name" value="CoA-transferase family III (CaiB/BaiF)"/>
    <property type="match status" value="1"/>
</dbReference>
<comment type="caution">
    <text evidence="2">The sequence shown here is derived from an EMBL/GenBank/DDBJ whole genome shotgun (WGS) entry which is preliminary data.</text>
</comment>
<dbReference type="InterPro" id="IPR044855">
    <property type="entry name" value="CoA-Trfase_III_dom3_sf"/>
</dbReference>
<sequence length="401" mass="43567">MKAQPRKPLDGIRVLEMGQLIAGPFCGQLLADFGAEVVKIEPPKTGDAMRQWGRADEQGRPLWWPVIARGKKSITLNLREKAAQALVRDLVKQTDILVENFRVGRMEEWGLGYDALKAINPRLIMVRVTGFGQTGPYSARAGFASVCEAMGGMRYVAGYPDRPPVRAGISIGDTLAGQSGFQGALLALQHRHATGEGQMVDASIFEAVLSVMENIVTEYDRGGHVRERSGSFLPGIAPSNAYPTSDGQTVIVGANQDSLFQRLSKVMGRPELGTDERYATHRARGEHQSEIDALVGEWTSRHTANEIVDMLSDAGVPAGLTYRAPDMLDDPHFAAREAITRIEDPELGPTAMQNVFPKLSASPGAISHTGPKLGEHTDQILSDWLGYDDAHIAQLRSAHVV</sequence>
<dbReference type="PANTHER" id="PTHR48207:SF3">
    <property type="entry name" value="SUCCINATE--HYDROXYMETHYLGLUTARATE COA-TRANSFERASE"/>
    <property type="match status" value="1"/>
</dbReference>
<evidence type="ECO:0000313" key="3">
    <source>
        <dbReference type="Proteomes" id="UP001294412"/>
    </source>
</evidence>
<dbReference type="InterPro" id="IPR050483">
    <property type="entry name" value="CoA-transferase_III_domain"/>
</dbReference>
<dbReference type="EMBL" id="JAXLPB010000002">
    <property type="protein sequence ID" value="MDY8108755.1"/>
    <property type="molecule type" value="Genomic_DNA"/>
</dbReference>
<evidence type="ECO:0000256" key="1">
    <source>
        <dbReference type="ARBA" id="ARBA00022679"/>
    </source>
</evidence>
<dbReference type="Gene3D" id="3.40.50.10540">
    <property type="entry name" value="Crotonobetainyl-coa:carnitine coa-transferase, domain 1"/>
    <property type="match status" value="1"/>
</dbReference>
<evidence type="ECO:0000313" key="2">
    <source>
        <dbReference type="EMBL" id="MDY8108755.1"/>
    </source>
</evidence>
<dbReference type="Pfam" id="PF02515">
    <property type="entry name" value="CoA_transf_3"/>
    <property type="match status" value="1"/>
</dbReference>
<proteinExistence type="predicted"/>
<dbReference type="InterPro" id="IPR003673">
    <property type="entry name" value="CoA-Trfase_fam_III"/>
</dbReference>
<keyword evidence="1" id="KW-0808">Transferase</keyword>
<gene>
    <name evidence="2" type="ORF">U0C82_06305</name>
</gene>
<dbReference type="PANTHER" id="PTHR48207">
    <property type="entry name" value="SUCCINATE--HYDROXYMETHYLGLUTARATE COA-TRANSFERASE"/>
    <property type="match status" value="1"/>
</dbReference>
<organism evidence="2 3">
    <name type="scientific">Fulvimarina uroteuthidis</name>
    <dbReference type="NCBI Taxonomy" id="3098149"/>
    <lineage>
        <taxon>Bacteria</taxon>
        <taxon>Pseudomonadati</taxon>
        <taxon>Pseudomonadota</taxon>
        <taxon>Alphaproteobacteria</taxon>
        <taxon>Hyphomicrobiales</taxon>
        <taxon>Aurantimonadaceae</taxon>
        <taxon>Fulvimarina</taxon>
    </lineage>
</organism>
<dbReference type="InterPro" id="IPR023606">
    <property type="entry name" value="CoA-Trfase_III_dom_1_sf"/>
</dbReference>
<name>A0ABU5I0A7_9HYPH</name>
<dbReference type="Proteomes" id="UP001294412">
    <property type="component" value="Unassembled WGS sequence"/>
</dbReference>
<protein>
    <submittedName>
        <fullName evidence="2">CaiB/BaiF CoA-transferase family protein</fullName>
    </submittedName>
</protein>
<dbReference type="RefSeq" id="WP_322186228.1">
    <property type="nucleotide sequence ID" value="NZ_JAXLPB010000002.1"/>
</dbReference>
<keyword evidence="3" id="KW-1185">Reference proteome</keyword>
<dbReference type="Gene3D" id="3.30.1540.10">
    <property type="entry name" value="formyl-coa transferase, domain 3"/>
    <property type="match status" value="1"/>
</dbReference>
<reference evidence="2 3" key="1">
    <citation type="submission" date="2023-12" db="EMBL/GenBank/DDBJ databases">
        <title>Description of Novel Strain Fulvimarina sp. 2208YS6-2-32 isolated from Uroteuthis (Photololigo) edulis.</title>
        <authorList>
            <person name="Park J.-S."/>
        </authorList>
    </citation>
    <scope>NUCLEOTIDE SEQUENCE [LARGE SCALE GENOMIC DNA]</scope>
    <source>
        <strain evidence="2 3">2208YS6-2-32</strain>
    </source>
</reference>